<dbReference type="InterPro" id="IPR037069">
    <property type="entry name" value="AcylCoA_DH/ox_N_sf"/>
</dbReference>
<dbReference type="EMBL" id="PYHS01000002">
    <property type="protein sequence ID" value="PSR65387.1"/>
    <property type="molecule type" value="Genomic_DNA"/>
</dbReference>
<dbReference type="GO" id="GO:0050660">
    <property type="term" value="F:flavin adenine dinucleotide binding"/>
    <property type="evidence" value="ECO:0007669"/>
    <property type="project" value="InterPro"/>
</dbReference>
<dbReference type="InterPro" id="IPR036250">
    <property type="entry name" value="AcylCo_DH-like_C"/>
</dbReference>
<evidence type="ECO:0000256" key="2">
    <source>
        <dbReference type="ARBA" id="ARBA00009347"/>
    </source>
</evidence>
<evidence type="ECO:0000256" key="3">
    <source>
        <dbReference type="ARBA" id="ARBA00022630"/>
    </source>
</evidence>
<evidence type="ECO:0000313" key="9">
    <source>
        <dbReference type="Proteomes" id="UP000241647"/>
    </source>
</evidence>
<dbReference type="SUPFAM" id="SSF56645">
    <property type="entry name" value="Acyl-CoA dehydrogenase NM domain-like"/>
    <property type="match status" value="1"/>
</dbReference>
<evidence type="ECO:0000313" key="8">
    <source>
        <dbReference type="EMBL" id="PSR65387.1"/>
    </source>
</evidence>
<dbReference type="Pfam" id="PF02771">
    <property type="entry name" value="Acyl-CoA_dh_N"/>
    <property type="match status" value="1"/>
</dbReference>
<gene>
    <name evidence="8" type="ORF">C8259_04430</name>
</gene>
<name>A0A2T2ZC87_9NOCA</name>
<dbReference type="AlphaFoldDB" id="A0A2T2ZC87"/>
<keyword evidence="5" id="KW-0560">Oxidoreductase</keyword>
<dbReference type="Pfam" id="PF00441">
    <property type="entry name" value="Acyl-CoA_dh_1"/>
    <property type="match status" value="1"/>
</dbReference>
<comment type="cofactor">
    <cofactor evidence="1">
        <name>FAD</name>
        <dbReference type="ChEBI" id="CHEBI:57692"/>
    </cofactor>
</comment>
<evidence type="ECO:0000259" key="6">
    <source>
        <dbReference type="Pfam" id="PF00441"/>
    </source>
</evidence>
<evidence type="ECO:0000256" key="5">
    <source>
        <dbReference type="ARBA" id="ARBA00023002"/>
    </source>
</evidence>
<keyword evidence="4" id="KW-0274">FAD</keyword>
<dbReference type="PANTHER" id="PTHR43884">
    <property type="entry name" value="ACYL-COA DEHYDROGENASE"/>
    <property type="match status" value="1"/>
</dbReference>
<dbReference type="Gene3D" id="1.20.140.10">
    <property type="entry name" value="Butyryl-CoA Dehydrogenase, subunit A, domain 3"/>
    <property type="match status" value="1"/>
</dbReference>
<proteinExistence type="inferred from homology"/>
<comment type="similarity">
    <text evidence="2">Belongs to the acyl-CoA dehydrogenase family.</text>
</comment>
<feature type="domain" description="Acyl-CoA dehydrogenase/oxidase C-terminal" evidence="6">
    <location>
        <begin position="213"/>
        <end position="347"/>
    </location>
</feature>
<dbReference type="SUPFAM" id="SSF47203">
    <property type="entry name" value="Acyl-CoA dehydrogenase C-terminal domain-like"/>
    <property type="match status" value="1"/>
</dbReference>
<dbReference type="RefSeq" id="WP_063027125.1">
    <property type="nucleotide sequence ID" value="NZ_PYHS01000002.1"/>
</dbReference>
<dbReference type="Proteomes" id="UP000241647">
    <property type="component" value="Unassembled WGS sequence"/>
</dbReference>
<keyword evidence="3" id="KW-0285">Flavoprotein</keyword>
<feature type="domain" description="Acyl-CoA dehydrogenase/oxidase N-terminal" evidence="7">
    <location>
        <begin position="6"/>
        <end position="94"/>
    </location>
</feature>
<sequence>MHWELSEEQEMFTASLREWIAAKFPTDTVRKLQSDGETGRFTDELIKDGWWGVGYPEEQSGEGGGVLELALAAREFGRSAAPDSRWLAAALVAPLLTEREMEEQLAGRRRFVAAIRADRHPAWAPLVAYDSRLTGTVPHVLGAGDADIFVVPVTGPAGPSLARVSALDVVVGRDDLLDRSRSAGAVEFANAPILEFVAAEESALSRTAIRAAVLVAADALGSAERMLELAVEYSKQRQQFGRSIGSFQAVKHAAAQMLVTVEASYSIALYAAAAVDAELDQAATIAAVAKAQVSDTVSELAESALTVHGAIGYTWEHDLHLFYKRAKLDRTLYGPPSVWNERIAAALLDESVTAR</sequence>
<dbReference type="InterPro" id="IPR009075">
    <property type="entry name" value="AcylCo_DH/oxidase_C"/>
</dbReference>
<protein>
    <submittedName>
        <fullName evidence="8">Acyl-CoA dehydrogenase</fullName>
    </submittedName>
</protein>
<dbReference type="GO" id="GO:0003995">
    <property type="term" value="F:acyl-CoA dehydrogenase activity"/>
    <property type="evidence" value="ECO:0007669"/>
    <property type="project" value="TreeGrafter"/>
</dbReference>
<dbReference type="Gene3D" id="1.10.540.10">
    <property type="entry name" value="Acyl-CoA dehydrogenase/oxidase, N-terminal domain"/>
    <property type="match status" value="1"/>
</dbReference>
<accession>A0A2T2ZC87</accession>
<evidence type="ECO:0000256" key="1">
    <source>
        <dbReference type="ARBA" id="ARBA00001974"/>
    </source>
</evidence>
<comment type="caution">
    <text evidence="8">The sequence shown here is derived from an EMBL/GenBank/DDBJ whole genome shotgun (WGS) entry which is preliminary data.</text>
</comment>
<dbReference type="InterPro" id="IPR013786">
    <property type="entry name" value="AcylCoA_DH/ox_N"/>
</dbReference>
<dbReference type="PANTHER" id="PTHR43884:SF20">
    <property type="entry name" value="ACYL-COA DEHYDROGENASE FADE28"/>
    <property type="match status" value="1"/>
</dbReference>
<evidence type="ECO:0000259" key="7">
    <source>
        <dbReference type="Pfam" id="PF02771"/>
    </source>
</evidence>
<evidence type="ECO:0000256" key="4">
    <source>
        <dbReference type="ARBA" id="ARBA00022827"/>
    </source>
</evidence>
<dbReference type="InterPro" id="IPR009100">
    <property type="entry name" value="AcylCoA_DH/oxidase_NM_dom_sf"/>
</dbReference>
<organism evidence="8 9">
    <name type="scientific">Nocardia nova</name>
    <dbReference type="NCBI Taxonomy" id="37330"/>
    <lineage>
        <taxon>Bacteria</taxon>
        <taxon>Bacillati</taxon>
        <taxon>Actinomycetota</taxon>
        <taxon>Actinomycetes</taxon>
        <taxon>Mycobacteriales</taxon>
        <taxon>Nocardiaceae</taxon>
        <taxon>Nocardia</taxon>
    </lineage>
</organism>
<reference evidence="8 9" key="1">
    <citation type="submission" date="2018-02" db="EMBL/GenBank/DDBJ databases">
        <title>8 Nocardia nova and 1 Nocardia cyriacigeorgica strain used for evolution to TMP-SMX.</title>
        <authorList>
            <person name="Mehta H."/>
            <person name="Weng J."/>
            <person name="Shamoo Y."/>
        </authorList>
    </citation>
    <scope>NUCLEOTIDE SEQUENCE [LARGE SCALE GENOMIC DNA]</scope>
    <source>
        <strain evidence="8 9">ATCC 33727</strain>
    </source>
</reference>